<evidence type="ECO:0000256" key="1">
    <source>
        <dbReference type="SAM" id="MobiDB-lite"/>
    </source>
</evidence>
<gene>
    <name evidence="2" type="primary">Acey_s0014.g2491</name>
    <name evidence="2" type="ORF">Y032_0014g2491</name>
</gene>
<organism evidence="2 3">
    <name type="scientific">Ancylostoma ceylanicum</name>
    <dbReference type="NCBI Taxonomy" id="53326"/>
    <lineage>
        <taxon>Eukaryota</taxon>
        <taxon>Metazoa</taxon>
        <taxon>Ecdysozoa</taxon>
        <taxon>Nematoda</taxon>
        <taxon>Chromadorea</taxon>
        <taxon>Rhabditida</taxon>
        <taxon>Rhabditina</taxon>
        <taxon>Rhabditomorpha</taxon>
        <taxon>Strongyloidea</taxon>
        <taxon>Ancylostomatidae</taxon>
        <taxon>Ancylostomatinae</taxon>
        <taxon>Ancylostoma</taxon>
    </lineage>
</organism>
<comment type="caution">
    <text evidence="2">The sequence shown here is derived from an EMBL/GenBank/DDBJ whole genome shotgun (WGS) entry which is preliminary data.</text>
</comment>
<feature type="region of interest" description="Disordered" evidence="1">
    <location>
        <begin position="1"/>
        <end position="96"/>
    </location>
</feature>
<dbReference type="EMBL" id="JARK01001350">
    <property type="protein sequence ID" value="EYC24409.1"/>
    <property type="molecule type" value="Genomic_DNA"/>
</dbReference>
<dbReference type="Proteomes" id="UP000024635">
    <property type="component" value="Unassembled WGS sequence"/>
</dbReference>
<keyword evidence="3" id="KW-1185">Reference proteome</keyword>
<name>A0A016V9R5_9BILA</name>
<sequence length="203" mass="21831">MRQKEGDHHCAGRQENNRKSKEVLKGSKEITKESKESVGSQEVPSTAKPGKPTANSTESRELKPEQPTQEEASTKAKPPVKASPAPPPAAPPATAPVVVEKQNLKDLQATQRYDVMGNENVGGYLSAGPDERAFTILMPVVQPEVSFCDDLNVQDDGEPKSYFNVLDPLKDKNQTALVEPGGVDVQQGKEGDGSKEIKAAMKA</sequence>
<evidence type="ECO:0000313" key="3">
    <source>
        <dbReference type="Proteomes" id="UP000024635"/>
    </source>
</evidence>
<dbReference type="AlphaFoldDB" id="A0A016V9R5"/>
<feature type="compositionally biased region" description="Basic and acidic residues" evidence="1">
    <location>
        <begin position="1"/>
        <end position="36"/>
    </location>
</feature>
<feature type="compositionally biased region" description="Pro residues" evidence="1">
    <location>
        <begin position="84"/>
        <end position="94"/>
    </location>
</feature>
<evidence type="ECO:0000313" key="2">
    <source>
        <dbReference type="EMBL" id="EYC24409.1"/>
    </source>
</evidence>
<feature type="region of interest" description="Disordered" evidence="1">
    <location>
        <begin position="182"/>
        <end position="203"/>
    </location>
</feature>
<dbReference type="OrthoDB" id="10439067at2759"/>
<accession>A0A016V9R5</accession>
<proteinExistence type="predicted"/>
<feature type="compositionally biased region" description="Basic and acidic residues" evidence="1">
    <location>
        <begin position="187"/>
        <end position="203"/>
    </location>
</feature>
<reference evidence="3" key="1">
    <citation type="journal article" date="2015" name="Nat. Genet.">
        <title>The genome and transcriptome of the zoonotic hookworm Ancylostoma ceylanicum identify infection-specific gene families.</title>
        <authorList>
            <person name="Schwarz E.M."/>
            <person name="Hu Y."/>
            <person name="Antoshechkin I."/>
            <person name="Miller M.M."/>
            <person name="Sternberg P.W."/>
            <person name="Aroian R.V."/>
        </authorList>
    </citation>
    <scope>NUCLEOTIDE SEQUENCE</scope>
    <source>
        <strain evidence="3">HY135</strain>
    </source>
</reference>
<protein>
    <submittedName>
        <fullName evidence="2">Uncharacterized protein</fullName>
    </submittedName>
</protein>